<dbReference type="InterPro" id="IPR041966">
    <property type="entry name" value="LOTUS-like"/>
</dbReference>
<dbReference type="Pfam" id="PF12872">
    <property type="entry name" value="OST-HTH"/>
    <property type="match status" value="1"/>
</dbReference>
<evidence type="ECO:0000313" key="2">
    <source>
        <dbReference type="EMBL" id="KAL1493585.1"/>
    </source>
</evidence>
<feature type="domain" description="HTH OST-type" evidence="1">
    <location>
        <begin position="47"/>
        <end position="126"/>
    </location>
</feature>
<proteinExistence type="predicted"/>
<dbReference type="Gene3D" id="3.30.420.610">
    <property type="entry name" value="LOTUS domain-like"/>
    <property type="match status" value="1"/>
</dbReference>
<sequence length="150" mass="17325">MFCRMEEQGEHGVVRRRRVVRVRQRRLHNYNIPIETHRVVLAEVTRRVREVKVVITGILAPVPGGITLDQFLRDYRERVGMELPYRGLGFPDALSLLAAFPDVCTISTNIDVENPGPEDTWIHAVRDDQVFPIRIRIQTDHVPPEEPLVD</sequence>
<dbReference type="AlphaFoldDB" id="A0ABD1EIT5"/>
<keyword evidence="3" id="KW-1185">Reference proteome</keyword>
<name>A0ABD1EIT5_HYPHA</name>
<dbReference type="PROSITE" id="PS51644">
    <property type="entry name" value="HTH_OST"/>
    <property type="match status" value="1"/>
</dbReference>
<protein>
    <recommendedName>
        <fullName evidence="1">HTH OST-type domain-containing protein</fullName>
    </recommendedName>
</protein>
<dbReference type="EMBL" id="JBDJPC010000007">
    <property type="protein sequence ID" value="KAL1493585.1"/>
    <property type="molecule type" value="Genomic_DNA"/>
</dbReference>
<evidence type="ECO:0000259" key="1">
    <source>
        <dbReference type="PROSITE" id="PS51644"/>
    </source>
</evidence>
<dbReference type="InterPro" id="IPR025605">
    <property type="entry name" value="OST-HTH/LOTUS_dom"/>
</dbReference>
<gene>
    <name evidence="2" type="ORF">ABEB36_009286</name>
</gene>
<evidence type="ECO:0000313" key="3">
    <source>
        <dbReference type="Proteomes" id="UP001566132"/>
    </source>
</evidence>
<organism evidence="2 3">
    <name type="scientific">Hypothenemus hampei</name>
    <name type="common">Coffee berry borer</name>
    <dbReference type="NCBI Taxonomy" id="57062"/>
    <lineage>
        <taxon>Eukaryota</taxon>
        <taxon>Metazoa</taxon>
        <taxon>Ecdysozoa</taxon>
        <taxon>Arthropoda</taxon>
        <taxon>Hexapoda</taxon>
        <taxon>Insecta</taxon>
        <taxon>Pterygota</taxon>
        <taxon>Neoptera</taxon>
        <taxon>Endopterygota</taxon>
        <taxon>Coleoptera</taxon>
        <taxon>Polyphaga</taxon>
        <taxon>Cucujiformia</taxon>
        <taxon>Curculionidae</taxon>
        <taxon>Scolytinae</taxon>
        <taxon>Hypothenemus</taxon>
    </lineage>
</organism>
<accession>A0ABD1EIT5</accession>
<reference evidence="2 3" key="1">
    <citation type="submission" date="2024-05" db="EMBL/GenBank/DDBJ databases">
        <title>Genetic variation in Jamaican populations of the coffee berry borer (Hypothenemus hampei).</title>
        <authorList>
            <person name="Errbii M."/>
            <person name="Myrie A."/>
        </authorList>
    </citation>
    <scope>NUCLEOTIDE SEQUENCE [LARGE SCALE GENOMIC DNA]</scope>
    <source>
        <strain evidence="2">JA-Hopewell-2020-01-JO</strain>
        <tissue evidence="2">Whole body</tissue>
    </source>
</reference>
<comment type="caution">
    <text evidence="2">The sequence shown here is derived from an EMBL/GenBank/DDBJ whole genome shotgun (WGS) entry which is preliminary data.</text>
</comment>
<dbReference type="Proteomes" id="UP001566132">
    <property type="component" value="Unassembled WGS sequence"/>
</dbReference>